<sequence length="201" mass="23587">MKKDVEIFQQYFPASTVDYCWELWDKYRFNFKITRSRQSKLGDYSYRKDRGHKITVNGDLNPYAFLVTYIHEVAHLATFKQFGNKPQPHGKEWKKYFRELFLPLLTEEVLPLDIIKPLATYLQNPSATTQSNSALVKALRNFDEQNEDEKIVLAHLEAGAIFELNGRHFEKGELRRTRYLCTDKTNGKRYVVSAIAMVKKV</sequence>
<comment type="caution">
    <text evidence="2">The sequence shown here is derived from an EMBL/GenBank/DDBJ whole genome shotgun (WGS) entry which is preliminary data.</text>
</comment>
<name>A0ABU5Q492_9BACT</name>
<proteinExistence type="predicted"/>
<dbReference type="InterPro" id="IPR006640">
    <property type="entry name" value="SprT-like_domain"/>
</dbReference>
<protein>
    <submittedName>
        <fullName evidence="2">SprT-like domain-containing protein</fullName>
    </submittedName>
</protein>
<accession>A0ABU5Q492</accession>
<dbReference type="Pfam" id="PF10263">
    <property type="entry name" value="SprT-like"/>
    <property type="match status" value="1"/>
</dbReference>
<reference evidence="2 3" key="1">
    <citation type="submission" date="2023-12" db="EMBL/GenBank/DDBJ databases">
        <title>Novel species of the genus Arcicella isolated from rivers.</title>
        <authorList>
            <person name="Lu H."/>
        </authorList>
    </citation>
    <scope>NUCLEOTIDE SEQUENCE [LARGE SCALE GENOMIC DNA]</scope>
    <source>
        <strain evidence="2 3">KCTC 23307</strain>
    </source>
</reference>
<evidence type="ECO:0000259" key="1">
    <source>
        <dbReference type="Pfam" id="PF10263"/>
    </source>
</evidence>
<dbReference type="Proteomes" id="UP001302949">
    <property type="component" value="Unassembled WGS sequence"/>
</dbReference>
<feature type="domain" description="SprT-like" evidence="1">
    <location>
        <begin position="28"/>
        <end position="99"/>
    </location>
</feature>
<evidence type="ECO:0000313" key="3">
    <source>
        <dbReference type="Proteomes" id="UP001302949"/>
    </source>
</evidence>
<keyword evidence="3" id="KW-1185">Reference proteome</keyword>
<dbReference type="RefSeq" id="WP_323294831.1">
    <property type="nucleotide sequence ID" value="NZ_JAYFUM010000001.1"/>
</dbReference>
<evidence type="ECO:0000313" key="2">
    <source>
        <dbReference type="EMBL" id="MEA5137651.1"/>
    </source>
</evidence>
<gene>
    <name evidence="2" type="ORF">VB248_00825</name>
</gene>
<dbReference type="EMBL" id="JAYFUM010000001">
    <property type="protein sequence ID" value="MEA5137651.1"/>
    <property type="molecule type" value="Genomic_DNA"/>
</dbReference>
<organism evidence="2 3">
    <name type="scientific">Arcicella rigui</name>
    <dbReference type="NCBI Taxonomy" id="797020"/>
    <lineage>
        <taxon>Bacteria</taxon>
        <taxon>Pseudomonadati</taxon>
        <taxon>Bacteroidota</taxon>
        <taxon>Cytophagia</taxon>
        <taxon>Cytophagales</taxon>
        <taxon>Flectobacillaceae</taxon>
        <taxon>Arcicella</taxon>
    </lineage>
</organism>